<dbReference type="EMBL" id="JAACXV010017539">
    <property type="protein sequence ID" value="KAF7264324.1"/>
    <property type="molecule type" value="Genomic_DNA"/>
</dbReference>
<dbReference type="AlphaFoldDB" id="A0A834HMM9"/>
<sequence length="52" mass="5892">ESFWISGMYLPDDGQLYWLSGGKQIVYNNWLENPSSETGNDIPKINGRSGKK</sequence>
<accession>A0A834HMM9</accession>
<protein>
    <recommendedName>
        <fullName evidence="4">C-type lectin domain-containing protein</fullName>
    </recommendedName>
</protein>
<keyword evidence="3" id="KW-1185">Reference proteome</keyword>
<dbReference type="EMBL" id="JAACXV010017541">
    <property type="protein sequence ID" value="KAF7264323.1"/>
    <property type="molecule type" value="Genomic_DNA"/>
</dbReference>
<dbReference type="Proteomes" id="UP000625711">
    <property type="component" value="Unassembled WGS sequence"/>
</dbReference>
<evidence type="ECO:0000313" key="2">
    <source>
        <dbReference type="EMBL" id="KAF7264324.1"/>
    </source>
</evidence>
<proteinExistence type="predicted"/>
<organism evidence="1 3">
    <name type="scientific">Rhynchophorus ferrugineus</name>
    <name type="common">Red palm weevil</name>
    <name type="synonym">Curculio ferrugineus</name>
    <dbReference type="NCBI Taxonomy" id="354439"/>
    <lineage>
        <taxon>Eukaryota</taxon>
        <taxon>Metazoa</taxon>
        <taxon>Ecdysozoa</taxon>
        <taxon>Arthropoda</taxon>
        <taxon>Hexapoda</taxon>
        <taxon>Insecta</taxon>
        <taxon>Pterygota</taxon>
        <taxon>Neoptera</taxon>
        <taxon>Endopterygota</taxon>
        <taxon>Coleoptera</taxon>
        <taxon>Polyphaga</taxon>
        <taxon>Cucujiformia</taxon>
        <taxon>Curculionidae</taxon>
        <taxon>Dryophthorinae</taxon>
        <taxon>Rhynchophorus</taxon>
    </lineage>
</organism>
<name>A0A834HMM9_RHYFE</name>
<feature type="non-terminal residue" evidence="1">
    <location>
        <position position="1"/>
    </location>
</feature>
<evidence type="ECO:0000313" key="3">
    <source>
        <dbReference type="Proteomes" id="UP000625711"/>
    </source>
</evidence>
<evidence type="ECO:0000313" key="1">
    <source>
        <dbReference type="EMBL" id="KAF7264323.1"/>
    </source>
</evidence>
<comment type="caution">
    <text evidence="1">The sequence shown here is derived from an EMBL/GenBank/DDBJ whole genome shotgun (WGS) entry which is preliminary data.</text>
</comment>
<reference evidence="1" key="1">
    <citation type="submission" date="2020-08" db="EMBL/GenBank/DDBJ databases">
        <title>Genome sequencing and assembly of the red palm weevil Rhynchophorus ferrugineus.</title>
        <authorList>
            <person name="Dias G.B."/>
            <person name="Bergman C.M."/>
            <person name="Manee M."/>
        </authorList>
    </citation>
    <scope>NUCLEOTIDE SEQUENCE</scope>
    <source>
        <strain evidence="1">AA-2017</strain>
        <tissue evidence="1">Whole larva</tissue>
    </source>
</reference>
<gene>
    <name evidence="2" type="ORF">GWI33_000313</name>
    <name evidence="1" type="ORF">GWI33_000314</name>
</gene>
<evidence type="ECO:0008006" key="4">
    <source>
        <dbReference type="Google" id="ProtNLM"/>
    </source>
</evidence>